<accession>A0ABR9ZWU0</accession>
<dbReference type="InterPro" id="IPR001310">
    <property type="entry name" value="Histidine_triad_HIT"/>
</dbReference>
<name>A0ABR9ZWU0_9FIRM</name>
<feature type="domain" description="HIT" evidence="2">
    <location>
        <begin position="5"/>
        <end position="114"/>
    </location>
</feature>
<evidence type="ECO:0000313" key="3">
    <source>
        <dbReference type="EMBL" id="MBF4694916.1"/>
    </source>
</evidence>
<evidence type="ECO:0000256" key="1">
    <source>
        <dbReference type="PROSITE-ProRule" id="PRU00464"/>
    </source>
</evidence>
<feature type="short sequence motif" description="Histidine triad motif" evidence="1">
    <location>
        <begin position="98"/>
        <end position="102"/>
    </location>
</feature>
<dbReference type="CDD" id="cd01276">
    <property type="entry name" value="PKCI_related"/>
    <property type="match status" value="1"/>
</dbReference>
<dbReference type="EMBL" id="JADKNH010000011">
    <property type="protein sequence ID" value="MBF4694916.1"/>
    <property type="molecule type" value="Genomic_DNA"/>
</dbReference>
<dbReference type="Proteomes" id="UP000614200">
    <property type="component" value="Unassembled WGS sequence"/>
</dbReference>
<dbReference type="RefSeq" id="WP_194703186.1">
    <property type="nucleotide sequence ID" value="NZ_JADKNH010000011.1"/>
</dbReference>
<evidence type="ECO:0000259" key="2">
    <source>
        <dbReference type="PROSITE" id="PS51084"/>
    </source>
</evidence>
<organism evidence="3 4">
    <name type="scientific">Fusibacter ferrireducens</name>
    <dbReference type="NCBI Taxonomy" id="2785058"/>
    <lineage>
        <taxon>Bacteria</taxon>
        <taxon>Bacillati</taxon>
        <taxon>Bacillota</taxon>
        <taxon>Clostridia</taxon>
        <taxon>Eubacteriales</taxon>
        <taxon>Eubacteriales Family XII. Incertae Sedis</taxon>
        <taxon>Fusibacter</taxon>
    </lineage>
</organism>
<dbReference type="PROSITE" id="PS51084">
    <property type="entry name" value="HIT_2"/>
    <property type="match status" value="1"/>
</dbReference>
<comment type="caution">
    <text evidence="3">The sequence shown here is derived from an EMBL/GenBank/DDBJ whole genome shotgun (WGS) entry which is preliminary data.</text>
</comment>
<dbReference type="Gene3D" id="3.30.428.10">
    <property type="entry name" value="HIT-like"/>
    <property type="match status" value="1"/>
</dbReference>
<dbReference type="PANTHER" id="PTHR23089">
    <property type="entry name" value="HISTIDINE TRIAD HIT PROTEIN"/>
    <property type="match status" value="1"/>
</dbReference>
<proteinExistence type="predicted"/>
<dbReference type="InterPro" id="IPR036265">
    <property type="entry name" value="HIT-like_sf"/>
</dbReference>
<evidence type="ECO:0000313" key="4">
    <source>
        <dbReference type="Proteomes" id="UP000614200"/>
    </source>
</evidence>
<sequence length="114" mass="12680">MVDCIFCKIINGEIPSSKVYEDDLVYAFEDINPSAPVHVLIVPKEHIASLEELDEGHTSLIGHLHLVASKIAKERQINESGYRLLTNVGKDGGQSVFHLHYHLLGGRNLQWPPG</sequence>
<dbReference type="PRINTS" id="PR00332">
    <property type="entry name" value="HISTRIAD"/>
</dbReference>
<reference evidence="3 4" key="1">
    <citation type="submission" date="2020-11" db="EMBL/GenBank/DDBJ databases">
        <title>Fusibacter basophilias sp. nov.</title>
        <authorList>
            <person name="Qiu D."/>
        </authorList>
    </citation>
    <scope>NUCLEOTIDE SEQUENCE [LARGE SCALE GENOMIC DNA]</scope>
    <source>
        <strain evidence="3 4">Q10-2</strain>
    </source>
</reference>
<protein>
    <submittedName>
        <fullName evidence="3">Histidine triad nucleotide-binding protein</fullName>
    </submittedName>
</protein>
<dbReference type="InterPro" id="IPR011146">
    <property type="entry name" value="HIT-like"/>
</dbReference>
<dbReference type="SUPFAM" id="SSF54197">
    <property type="entry name" value="HIT-like"/>
    <property type="match status" value="1"/>
</dbReference>
<gene>
    <name evidence="3" type="ORF">ISU02_17585</name>
</gene>
<keyword evidence="4" id="KW-1185">Reference proteome</keyword>
<dbReference type="Pfam" id="PF01230">
    <property type="entry name" value="HIT"/>
    <property type="match status" value="1"/>
</dbReference>